<dbReference type="InterPro" id="IPR035979">
    <property type="entry name" value="RBD_domain_sf"/>
</dbReference>
<evidence type="ECO:0000313" key="2">
    <source>
        <dbReference type="EMBL" id="KAK6138166.1"/>
    </source>
</evidence>
<dbReference type="EMBL" id="JABTTQ020000748">
    <property type="protein sequence ID" value="KAK6138166.1"/>
    <property type="molecule type" value="Genomic_DNA"/>
</dbReference>
<organism evidence="2 3">
    <name type="scientific">Rehmannia glutinosa</name>
    <name type="common">Chinese foxglove</name>
    <dbReference type="NCBI Taxonomy" id="99300"/>
    <lineage>
        <taxon>Eukaryota</taxon>
        <taxon>Viridiplantae</taxon>
        <taxon>Streptophyta</taxon>
        <taxon>Embryophyta</taxon>
        <taxon>Tracheophyta</taxon>
        <taxon>Spermatophyta</taxon>
        <taxon>Magnoliopsida</taxon>
        <taxon>eudicotyledons</taxon>
        <taxon>Gunneridae</taxon>
        <taxon>Pentapetalae</taxon>
        <taxon>asterids</taxon>
        <taxon>lamiids</taxon>
        <taxon>Lamiales</taxon>
        <taxon>Orobanchaceae</taxon>
        <taxon>Rehmannieae</taxon>
        <taxon>Rehmannia</taxon>
    </lineage>
</organism>
<feature type="compositionally biased region" description="Basic and acidic residues" evidence="1">
    <location>
        <begin position="362"/>
        <end position="372"/>
    </location>
</feature>
<sequence length="391" mass="43373">MDGSGGATTGNWTEAVEDLVHAGKVDQAISLLESIVSNLENELEKVLGSENSGKSAFSIADQLYVALQDLSKLYSVAGFSIKADQTISRALQIKHKKEGFHMENESDETAQARVSQIEATTSDGNAEHVISQELIVTFFVAKGNDENSLKSHNDGVPQYSGEDDDWEAIADRDPDELLSPQCLPEVSKLSLEDSKAQGTKRRGRGKFQYKKRGLYSDNQSDEEPVLDDSENDSASDAEDSEKGNLIYGTRHVLVLSDFPPSTRTTDLEKLLENFKDRFWIRWVNDSTALAVFRTPSDALEASNSIQLPFTVRVLNEDDEIVSSIRSKDLEPPRQRPPTSVITARRMILQSAGIRLSSTSDSSEQRKLDEARKNRIVSRQKMRNDAWGDDSG</sequence>
<dbReference type="InterPro" id="IPR012677">
    <property type="entry name" value="Nucleotide-bd_a/b_plait_sf"/>
</dbReference>
<dbReference type="SUPFAM" id="SSF54928">
    <property type="entry name" value="RNA-binding domain, RBD"/>
    <property type="match status" value="1"/>
</dbReference>
<dbReference type="Proteomes" id="UP001318860">
    <property type="component" value="Unassembled WGS sequence"/>
</dbReference>
<feature type="compositionally biased region" description="Acidic residues" evidence="1">
    <location>
        <begin position="219"/>
        <end position="239"/>
    </location>
</feature>
<reference evidence="2 3" key="1">
    <citation type="journal article" date="2021" name="Comput. Struct. Biotechnol. J.">
        <title>De novo genome assembly of the potent medicinal plant Rehmannia glutinosa using nanopore technology.</title>
        <authorList>
            <person name="Ma L."/>
            <person name="Dong C."/>
            <person name="Song C."/>
            <person name="Wang X."/>
            <person name="Zheng X."/>
            <person name="Niu Y."/>
            <person name="Chen S."/>
            <person name="Feng W."/>
        </authorList>
    </citation>
    <scope>NUCLEOTIDE SEQUENCE [LARGE SCALE GENOMIC DNA]</scope>
    <source>
        <strain evidence="2">DH-2019</strain>
    </source>
</reference>
<feature type="region of interest" description="Disordered" evidence="1">
    <location>
        <begin position="211"/>
        <end position="242"/>
    </location>
</feature>
<gene>
    <name evidence="2" type="ORF">DH2020_028102</name>
</gene>
<dbReference type="InterPro" id="IPR039884">
    <property type="entry name" value="R3HC1/R3HCL"/>
</dbReference>
<feature type="region of interest" description="Disordered" evidence="1">
    <location>
        <begin position="354"/>
        <end position="391"/>
    </location>
</feature>
<comment type="caution">
    <text evidence="2">The sequence shown here is derived from an EMBL/GenBank/DDBJ whole genome shotgun (WGS) entry which is preliminary data.</text>
</comment>
<name>A0ABR0VV31_REHGL</name>
<dbReference type="PANTHER" id="PTHR21678">
    <property type="entry name" value="GROWTH INHIBITION AND DIFFERENTIATION RELATED PROTEIN 88"/>
    <property type="match status" value="1"/>
</dbReference>
<dbReference type="PANTHER" id="PTHR21678:SF0">
    <property type="entry name" value="C3H1-TYPE DOMAIN-CONTAINING PROTEIN"/>
    <property type="match status" value="1"/>
</dbReference>
<evidence type="ECO:0008006" key="4">
    <source>
        <dbReference type="Google" id="ProtNLM"/>
    </source>
</evidence>
<accession>A0ABR0VV31</accession>
<evidence type="ECO:0000313" key="3">
    <source>
        <dbReference type="Proteomes" id="UP001318860"/>
    </source>
</evidence>
<keyword evidence="3" id="KW-1185">Reference proteome</keyword>
<dbReference type="Gene3D" id="3.30.70.330">
    <property type="match status" value="1"/>
</dbReference>
<protein>
    <recommendedName>
        <fullName evidence="4">Coiled-coil domain-containing protein R3HCC1L</fullName>
    </recommendedName>
</protein>
<proteinExistence type="predicted"/>
<evidence type="ECO:0000256" key="1">
    <source>
        <dbReference type="SAM" id="MobiDB-lite"/>
    </source>
</evidence>